<evidence type="ECO:0000256" key="4">
    <source>
        <dbReference type="ARBA" id="ARBA00023136"/>
    </source>
</evidence>
<sequence length="292" mass="33232">MGGSSFRLGGKKLAIALNLIEGTKCLFFVFNRSWKAYISEHAITFSSDYSHYFVWIVIWLPDTLARSGILLNCSITVERFFMIAFPVRFHKKRLIQHDNVLIFTIVTTMLLFQTNPVILFILYSKPHLDHSKKFGSDDLVSMIVAANPARFNLYISLQLVGAVMFRIVPILVTNTFNVLTVVTLCRHNKQRKILVHYIDQLPLGKSTASQTNRMLLVSSCLFALMASLKPLNRGLRLAIPTYGEGEKNSLIYIMLNDTFLLVDNMAPLVNIIVYSRLSSQFYARLKALCPWS</sequence>
<dbReference type="AlphaFoldDB" id="A0AAV4GUK0"/>
<keyword evidence="3 5" id="KW-1133">Transmembrane helix</keyword>
<dbReference type="PROSITE" id="PS00237">
    <property type="entry name" value="G_PROTEIN_RECEP_F1_1"/>
    <property type="match status" value="1"/>
</dbReference>
<keyword evidence="4 5" id="KW-0472">Membrane</keyword>
<proteinExistence type="predicted"/>
<dbReference type="InterPro" id="IPR000276">
    <property type="entry name" value="GPCR_Rhodpsn"/>
</dbReference>
<dbReference type="Gene3D" id="1.20.1070.10">
    <property type="entry name" value="Rhodopsin 7-helix transmembrane proteins"/>
    <property type="match status" value="1"/>
</dbReference>
<evidence type="ECO:0000256" key="5">
    <source>
        <dbReference type="SAM" id="Phobius"/>
    </source>
</evidence>
<reference evidence="6 7" key="1">
    <citation type="journal article" date="2021" name="Elife">
        <title>Chloroplast acquisition without the gene transfer in kleptoplastic sea slugs, Plakobranchus ocellatus.</title>
        <authorList>
            <person name="Maeda T."/>
            <person name="Takahashi S."/>
            <person name="Yoshida T."/>
            <person name="Shimamura S."/>
            <person name="Takaki Y."/>
            <person name="Nagai Y."/>
            <person name="Toyoda A."/>
            <person name="Suzuki Y."/>
            <person name="Arimoto A."/>
            <person name="Ishii H."/>
            <person name="Satoh N."/>
            <person name="Nishiyama T."/>
            <person name="Hasebe M."/>
            <person name="Maruyama T."/>
            <person name="Minagawa J."/>
            <person name="Obokata J."/>
            <person name="Shigenobu S."/>
        </authorList>
    </citation>
    <scope>NUCLEOTIDE SEQUENCE [LARGE SCALE GENOMIC DNA]</scope>
</reference>
<comment type="subcellular location">
    <subcellularLocation>
        <location evidence="1">Membrane</location>
    </subcellularLocation>
</comment>
<evidence type="ECO:0000256" key="2">
    <source>
        <dbReference type="ARBA" id="ARBA00022692"/>
    </source>
</evidence>
<dbReference type="SUPFAM" id="SSF81321">
    <property type="entry name" value="Family A G protein-coupled receptor-like"/>
    <property type="match status" value="1"/>
</dbReference>
<comment type="caution">
    <text evidence="6">The sequence shown here is derived from an EMBL/GenBank/DDBJ whole genome shotgun (WGS) entry which is preliminary data.</text>
</comment>
<dbReference type="GO" id="GO:0004930">
    <property type="term" value="F:G protein-coupled receptor activity"/>
    <property type="evidence" value="ECO:0007669"/>
    <property type="project" value="InterPro"/>
</dbReference>
<evidence type="ECO:0000256" key="1">
    <source>
        <dbReference type="ARBA" id="ARBA00004370"/>
    </source>
</evidence>
<keyword evidence="2 5" id="KW-0812">Transmembrane</keyword>
<dbReference type="Proteomes" id="UP000762676">
    <property type="component" value="Unassembled WGS sequence"/>
</dbReference>
<gene>
    <name evidence="6" type="ORF">ElyMa_004250800</name>
</gene>
<evidence type="ECO:0008006" key="8">
    <source>
        <dbReference type="Google" id="ProtNLM"/>
    </source>
</evidence>
<organism evidence="6 7">
    <name type="scientific">Elysia marginata</name>
    <dbReference type="NCBI Taxonomy" id="1093978"/>
    <lineage>
        <taxon>Eukaryota</taxon>
        <taxon>Metazoa</taxon>
        <taxon>Spiralia</taxon>
        <taxon>Lophotrochozoa</taxon>
        <taxon>Mollusca</taxon>
        <taxon>Gastropoda</taxon>
        <taxon>Heterobranchia</taxon>
        <taxon>Euthyneura</taxon>
        <taxon>Panpulmonata</taxon>
        <taxon>Sacoglossa</taxon>
        <taxon>Placobranchoidea</taxon>
        <taxon>Plakobranchidae</taxon>
        <taxon>Elysia</taxon>
    </lineage>
</organism>
<feature type="transmembrane region" description="Helical" evidence="5">
    <location>
        <begin position="163"/>
        <end position="185"/>
    </location>
</feature>
<evidence type="ECO:0000313" key="7">
    <source>
        <dbReference type="Proteomes" id="UP000762676"/>
    </source>
</evidence>
<dbReference type="GO" id="GO:0016020">
    <property type="term" value="C:membrane"/>
    <property type="evidence" value="ECO:0007669"/>
    <property type="project" value="UniProtKB-SubCell"/>
</dbReference>
<accession>A0AAV4GUK0</accession>
<feature type="transmembrane region" description="Helical" evidence="5">
    <location>
        <begin position="99"/>
        <end position="123"/>
    </location>
</feature>
<name>A0AAV4GUK0_9GAST</name>
<evidence type="ECO:0000313" key="6">
    <source>
        <dbReference type="EMBL" id="GFR88395.1"/>
    </source>
</evidence>
<evidence type="ECO:0000256" key="3">
    <source>
        <dbReference type="ARBA" id="ARBA00022989"/>
    </source>
</evidence>
<dbReference type="EMBL" id="BMAT01008565">
    <property type="protein sequence ID" value="GFR88395.1"/>
    <property type="molecule type" value="Genomic_DNA"/>
</dbReference>
<protein>
    <recommendedName>
        <fullName evidence="8">G-protein coupled receptors family 1 profile domain-containing protein</fullName>
    </recommendedName>
</protein>
<keyword evidence="7" id="KW-1185">Reference proteome</keyword>